<keyword evidence="2" id="KW-1185">Reference proteome</keyword>
<dbReference type="KEGG" id="slh:YH65_04780"/>
<dbReference type="EMBL" id="CP011308">
    <property type="protein sequence ID" value="AKF24775.1"/>
    <property type="molecule type" value="Genomic_DNA"/>
</dbReference>
<dbReference type="AlphaFoldDB" id="A0A7U4M0T0"/>
<reference evidence="2" key="2">
    <citation type="journal article" date="2017" name="Stand. Genomic Sci.">
        <title>Complete genome sequence of the sulfur-oxidizing chemolithoautotrophic Sulfurovum lithotrophicum 42BKTT.</title>
        <authorList>
            <person name="Jeon W."/>
            <person name="Priscilla L."/>
            <person name="Park G."/>
            <person name="Lee H."/>
            <person name="Lee N."/>
            <person name="Lee D."/>
            <person name="Kwon H."/>
            <person name="Ahn I."/>
            <person name="Lee C."/>
            <person name="Lee H."/>
            <person name="Ahn J."/>
        </authorList>
    </citation>
    <scope>NUCLEOTIDE SEQUENCE [LARGE SCALE GENOMIC DNA]</scope>
    <source>
        <strain evidence="2">ATCC BAA-797 / 42BKT</strain>
    </source>
</reference>
<name>A0A7U4M0T0_9BACT</name>
<dbReference type="Proteomes" id="UP000034444">
    <property type="component" value="Chromosome"/>
</dbReference>
<organism evidence="1 2">
    <name type="scientific">Sulfurovum lithotrophicum</name>
    <dbReference type="NCBI Taxonomy" id="206403"/>
    <lineage>
        <taxon>Bacteria</taxon>
        <taxon>Pseudomonadati</taxon>
        <taxon>Campylobacterota</taxon>
        <taxon>Epsilonproteobacteria</taxon>
        <taxon>Campylobacterales</taxon>
        <taxon>Sulfurovaceae</taxon>
        <taxon>Sulfurovum</taxon>
    </lineage>
</organism>
<protein>
    <submittedName>
        <fullName evidence="1">Uncharacterized protein</fullName>
    </submittedName>
</protein>
<proteinExistence type="predicted"/>
<evidence type="ECO:0000313" key="1">
    <source>
        <dbReference type="EMBL" id="AKF24775.1"/>
    </source>
</evidence>
<reference evidence="1 2" key="1">
    <citation type="submission" date="2015-04" db="EMBL/GenBank/DDBJ databases">
        <title>Complete genome sequence of Sulfurovum lithotrophicum ATCC BAA-797T.</title>
        <authorList>
            <person name="Ahn J."/>
            <person name="Park G."/>
            <person name="Jeon W."/>
            <person name="Jang Y."/>
            <person name="Jang M."/>
            <person name="Lee H."/>
            <person name="Lee H."/>
        </authorList>
    </citation>
    <scope>NUCLEOTIDE SEQUENCE [LARGE SCALE GENOMIC DNA]</scope>
    <source>
        <strain evidence="2">ATCC BAA-797 / 42BKT</strain>
    </source>
</reference>
<evidence type="ECO:0000313" key="2">
    <source>
        <dbReference type="Proteomes" id="UP000034444"/>
    </source>
</evidence>
<accession>A0A7U4M0T0</accession>
<sequence length="62" mass="7110">MLIRDDSGNIFDRRKGRITVYTLKNFKVSSVKFIALKDLDAICWLSHASFLVQLGGKRILIQ</sequence>
<gene>
    <name evidence="1" type="ORF">YH65_04780</name>
</gene>